<name>A0A146MCB0_LYGHE</name>
<dbReference type="AlphaFoldDB" id="A0A146MCB0"/>
<accession>A0A146MCB0</accession>
<sequence>MTSLPAQVDTGTAIPTQVLSPTIQLMEHMVTKGETNEEEASVALAAITVGNRARVYSLVDGRSINTECYMQFYPGGKLGFLQFICTGNDEEHTMNLPLNSITDIWLGRQTVTLAHADIPAALADFTCTMFFYLDGSTTEINFSTETAES</sequence>
<reference evidence="1" key="1">
    <citation type="journal article" date="2016" name="Gigascience">
        <title>De novo construction of an expanded transcriptome assembly for the western tarnished plant bug, Lygus hesperus.</title>
        <authorList>
            <person name="Tassone E.E."/>
            <person name="Geib S.M."/>
            <person name="Hall B."/>
            <person name="Fabrick J.A."/>
            <person name="Brent C.S."/>
            <person name="Hull J.J."/>
        </authorList>
    </citation>
    <scope>NUCLEOTIDE SEQUENCE</scope>
</reference>
<evidence type="ECO:0000313" key="1">
    <source>
        <dbReference type="EMBL" id="JAQ17384.1"/>
    </source>
</evidence>
<gene>
    <name evidence="1" type="ORF">g.92146</name>
</gene>
<organism evidence="1">
    <name type="scientific">Lygus hesperus</name>
    <name type="common">Western plant bug</name>
    <dbReference type="NCBI Taxonomy" id="30085"/>
    <lineage>
        <taxon>Eukaryota</taxon>
        <taxon>Metazoa</taxon>
        <taxon>Ecdysozoa</taxon>
        <taxon>Arthropoda</taxon>
        <taxon>Hexapoda</taxon>
        <taxon>Insecta</taxon>
        <taxon>Pterygota</taxon>
        <taxon>Neoptera</taxon>
        <taxon>Paraneoptera</taxon>
        <taxon>Hemiptera</taxon>
        <taxon>Heteroptera</taxon>
        <taxon>Panheteroptera</taxon>
        <taxon>Cimicomorpha</taxon>
        <taxon>Miridae</taxon>
        <taxon>Mirini</taxon>
        <taxon>Lygus</taxon>
    </lineage>
</organism>
<protein>
    <submittedName>
        <fullName evidence="1">Uncharacterized protein</fullName>
    </submittedName>
</protein>
<proteinExistence type="predicted"/>
<dbReference type="EMBL" id="GDHC01001245">
    <property type="protein sequence ID" value="JAQ17384.1"/>
    <property type="molecule type" value="Transcribed_RNA"/>
</dbReference>